<keyword evidence="4" id="KW-1185">Reference proteome</keyword>
<evidence type="ECO:0000313" key="3">
    <source>
        <dbReference type="EMBL" id="NGO63935.1"/>
    </source>
</evidence>
<dbReference type="RefSeq" id="WP_163898925.1">
    <property type="nucleotide sequence ID" value="NZ_CP048427.1"/>
</dbReference>
<keyword evidence="3" id="KW-0347">Helicase</keyword>
<dbReference type="InterPro" id="IPR014001">
    <property type="entry name" value="Helicase_ATP-bd"/>
</dbReference>
<proteinExistence type="predicted"/>
<organism evidence="3 4">
    <name type="scientific">Rhizobium daejeonense</name>
    <dbReference type="NCBI Taxonomy" id="240521"/>
    <lineage>
        <taxon>Bacteria</taxon>
        <taxon>Pseudomonadati</taxon>
        <taxon>Pseudomonadota</taxon>
        <taxon>Alphaproteobacteria</taxon>
        <taxon>Hyphomicrobiales</taxon>
        <taxon>Rhizobiaceae</taxon>
        <taxon>Rhizobium/Agrobacterium group</taxon>
        <taxon>Rhizobium</taxon>
    </lineage>
</organism>
<keyword evidence="3" id="KW-0067">ATP-binding</keyword>
<accession>A0A6M1RYJ2</accession>
<dbReference type="GO" id="GO:0016787">
    <property type="term" value="F:hydrolase activity"/>
    <property type="evidence" value="ECO:0007669"/>
    <property type="project" value="UniProtKB-KW"/>
</dbReference>
<dbReference type="InterPro" id="IPR027417">
    <property type="entry name" value="P-loop_NTPase"/>
</dbReference>
<dbReference type="SMART" id="SM00487">
    <property type="entry name" value="DEXDc"/>
    <property type="match status" value="1"/>
</dbReference>
<dbReference type="PANTHER" id="PTHR45766:SF6">
    <property type="entry name" value="SWI_SNF-RELATED MATRIX-ASSOCIATED ACTIN-DEPENDENT REGULATOR OF CHROMATIN SUBFAMILY A-LIKE PROTEIN 1"/>
    <property type="match status" value="1"/>
</dbReference>
<sequence length="476" mass="52576">MNIHVAPKAQADAYAAFLARKAILDPPTGLTDVPDLPAVLFPFQRDIVTWALKRGRAALFAGTGLGKSFMELAWGQAVNKSTQGDVLHFAPLAVAAQMVREAEKFGIPARHVRTQDECGVGHNFYSPEVNVTNYQKIDAFDLTQFSGVILDESSILKSETGHYRNELVDACHGIPFRLAATATPAPNDFMELGNHAEFLGIMSYSDMLATFFTHDGGETQKWRLKGHAENDFWRWMASWAVMLRKPSDLGYDDGAYELPALHQIHHTVTAPVAVGDLVGGRASTLQERIKARRESVDDRVAFAAAMTPIDRPFVWWCNLNAESEALTKAIPDAVEVRGSDKEDVKERKLIDFSEGRIRVLVTKPSIAGFGMNWQHCADTGFVGLNDSFEQIYQAVRRFYRFGQQNEVTAHFIAAETEGAVVANLKRKEADADRMAAAMVLHTANITKQAINAQARENASYDPKIPMQIPTWLGGAA</sequence>
<name>A0A6M1RYJ2_9HYPH</name>
<keyword evidence="1" id="KW-0378">Hydrolase</keyword>
<evidence type="ECO:0000313" key="4">
    <source>
        <dbReference type="Proteomes" id="UP000477849"/>
    </source>
</evidence>
<evidence type="ECO:0000259" key="2">
    <source>
        <dbReference type="SMART" id="SM00487"/>
    </source>
</evidence>
<dbReference type="Proteomes" id="UP000477849">
    <property type="component" value="Unassembled WGS sequence"/>
</dbReference>
<reference evidence="3 4" key="1">
    <citation type="submission" date="2020-02" db="EMBL/GenBank/DDBJ databases">
        <title>Genome sequence of the type strain CCBAU10050 of Rhizobium daejeonense.</title>
        <authorList>
            <person name="Gao J."/>
            <person name="Sun J."/>
        </authorList>
    </citation>
    <scope>NUCLEOTIDE SEQUENCE [LARGE SCALE GENOMIC DNA]</scope>
    <source>
        <strain evidence="3 4">CCBAU10050</strain>
    </source>
</reference>
<dbReference type="AlphaFoldDB" id="A0A6M1RYJ2"/>
<keyword evidence="3" id="KW-0547">Nucleotide-binding</keyword>
<dbReference type="GO" id="GO:0004386">
    <property type="term" value="F:helicase activity"/>
    <property type="evidence" value="ECO:0007669"/>
    <property type="project" value="UniProtKB-KW"/>
</dbReference>
<feature type="domain" description="Helicase ATP-binding" evidence="2">
    <location>
        <begin position="36"/>
        <end position="215"/>
    </location>
</feature>
<protein>
    <submittedName>
        <fullName evidence="3">Helicase</fullName>
    </submittedName>
</protein>
<dbReference type="Gene3D" id="3.40.50.300">
    <property type="entry name" value="P-loop containing nucleotide triphosphate hydrolases"/>
    <property type="match status" value="2"/>
</dbReference>
<dbReference type="EMBL" id="JAAKZH010000003">
    <property type="protein sequence ID" value="NGO63935.1"/>
    <property type="molecule type" value="Genomic_DNA"/>
</dbReference>
<dbReference type="SUPFAM" id="SSF52540">
    <property type="entry name" value="P-loop containing nucleoside triphosphate hydrolases"/>
    <property type="match status" value="2"/>
</dbReference>
<dbReference type="PANTHER" id="PTHR45766">
    <property type="entry name" value="DNA ANNEALING HELICASE AND ENDONUCLEASE ZRANB3 FAMILY MEMBER"/>
    <property type="match status" value="1"/>
</dbReference>
<evidence type="ECO:0000256" key="1">
    <source>
        <dbReference type="ARBA" id="ARBA00022801"/>
    </source>
</evidence>
<gene>
    <name evidence="3" type="ORF">G6N76_09625</name>
</gene>
<comment type="caution">
    <text evidence="3">The sequence shown here is derived from an EMBL/GenBank/DDBJ whole genome shotgun (WGS) entry which is preliminary data.</text>
</comment>